<sequence length="140" mass="15402">MADLEDNIQQIKETITQAFPKPPGLKEKSSANALKDRLDWGEPALTIIDVRDREAFNCERITGAMSMPLDELVEQVRDSLEPVRDIYVYGETDQQTAEAASCLREAGFRNVAELEGGLPGWKAISGPTEGQGFNAAFSDQ</sequence>
<dbReference type="EMBL" id="MRCB01000031">
    <property type="protein sequence ID" value="OKH20354.1"/>
    <property type="molecule type" value="Genomic_DNA"/>
</dbReference>
<evidence type="ECO:0000313" key="3">
    <source>
        <dbReference type="Proteomes" id="UP000186868"/>
    </source>
</evidence>
<dbReference type="AlphaFoldDB" id="A0A1U7H9W8"/>
<keyword evidence="3" id="KW-1185">Reference proteome</keyword>
<evidence type="ECO:0000313" key="2">
    <source>
        <dbReference type="EMBL" id="OKH20354.1"/>
    </source>
</evidence>
<dbReference type="PANTHER" id="PTHR43031:SF1">
    <property type="entry name" value="PYRIDINE NUCLEOTIDE-DISULPHIDE OXIDOREDUCTASE"/>
    <property type="match status" value="1"/>
</dbReference>
<dbReference type="SMART" id="SM00450">
    <property type="entry name" value="RHOD"/>
    <property type="match status" value="1"/>
</dbReference>
<dbReference type="RefSeq" id="WP_073601118.1">
    <property type="nucleotide sequence ID" value="NZ_MRCB01000031.1"/>
</dbReference>
<proteinExistence type="predicted"/>
<organism evidence="2 3">
    <name type="scientific">Hydrococcus rivularis NIES-593</name>
    <dbReference type="NCBI Taxonomy" id="1921803"/>
    <lineage>
        <taxon>Bacteria</taxon>
        <taxon>Bacillati</taxon>
        <taxon>Cyanobacteriota</taxon>
        <taxon>Cyanophyceae</taxon>
        <taxon>Pleurocapsales</taxon>
        <taxon>Hydrococcaceae</taxon>
        <taxon>Hydrococcus</taxon>
    </lineage>
</organism>
<reference evidence="2 3" key="1">
    <citation type="submission" date="2016-11" db="EMBL/GenBank/DDBJ databases">
        <title>Draft Genome Sequences of Nine Cyanobacterial Strains from Diverse Habitats.</title>
        <authorList>
            <person name="Zhu T."/>
            <person name="Hou S."/>
            <person name="Lu X."/>
            <person name="Hess W.R."/>
        </authorList>
    </citation>
    <scope>NUCLEOTIDE SEQUENCE [LARGE SCALE GENOMIC DNA]</scope>
    <source>
        <strain evidence="2 3">NIES-593</strain>
    </source>
</reference>
<dbReference type="InterPro" id="IPR001763">
    <property type="entry name" value="Rhodanese-like_dom"/>
</dbReference>
<dbReference type="CDD" id="cd00158">
    <property type="entry name" value="RHOD"/>
    <property type="match status" value="1"/>
</dbReference>
<comment type="caution">
    <text evidence="2">The sequence shown here is derived from an EMBL/GenBank/DDBJ whole genome shotgun (WGS) entry which is preliminary data.</text>
</comment>
<dbReference type="SUPFAM" id="SSF52821">
    <property type="entry name" value="Rhodanese/Cell cycle control phosphatase"/>
    <property type="match status" value="1"/>
</dbReference>
<evidence type="ECO:0000259" key="1">
    <source>
        <dbReference type="PROSITE" id="PS50206"/>
    </source>
</evidence>
<dbReference type="InterPro" id="IPR050229">
    <property type="entry name" value="GlpE_sulfurtransferase"/>
</dbReference>
<name>A0A1U7H9W8_9CYAN</name>
<dbReference type="PANTHER" id="PTHR43031">
    <property type="entry name" value="FAD-DEPENDENT OXIDOREDUCTASE"/>
    <property type="match status" value="1"/>
</dbReference>
<dbReference type="OrthoDB" id="513390at2"/>
<accession>A0A1U7H9W8</accession>
<protein>
    <submittedName>
        <fullName evidence="2">Sulfurtransferase</fullName>
    </submittedName>
</protein>
<feature type="domain" description="Rhodanese" evidence="1">
    <location>
        <begin position="41"/>
        <end position="130"/>
    </location>
</feature>
<dbReference type="InterPro" id="IPR036873">
    <property type="entry name" value="Rhodanese-like_dom_sf"/>
</dbReference>
<keyword evidence="2" id="KW-0808">Transferase</keyword>
<dbReference type="STRING" id="1921803.NIES593_19210"/>
<gene>
    <name evidence="2" type="ORF">NIES593_19210</name>
</gene>
<dbReference type="GO" id="GO:0016740">
    <property type="term" value="F:transferase activity"/>
    <property type="evidence" value="ECO:0007669"/>
    <property type="project" value="UniProtKB-KW"/>
</dbReference>
<dbReference type="PROSITE" id="PS50206">
    <property type="entry name" value="RHODANESE_3"/>
    <property type="match status" value="1"/>
</dbReference>
<dbReference type="Gene3D" id="3.40.250.10">
    <property type="entry name" value="Rhodanese-like domain"/>
    <property type="match status" value="1"/>
</dbReference>
<dbReference type="Proteomes" id="UP000186868">
    <property type="component" value="Unassembled WGS sequence"/>
</dbReference>
<dbReference type="Pfam" id="PF00581">
    <property type="entry name" value="Rhodanese"/>
    <property type="match status" value="1"/>
</dbReference>